<keyword evidence="6 7" id="KW-0408">Iron</keyword>
<evidence type="ECO:0000256" key="4">
    <source>
        <dbReference type="ARBA" id="ARBA00022729"/>
    </source>
</evidence>
<accession>A0ABX5XRR7</accession>
<dbReference type="SUPFAM" id="SSF46626">
    <property type="entry name" value="Cytochrome c"/>
    <property type="match status" value="2"/>
</dbReference>
<dbReference type="Gene3D" id="1.10.760.10">
    <property type="entry name" value="Cytochrome c-like domain"/>
    <property type="match status" value="2"/>
</dbReference>
<dbReference type="Pfam" id="PF03150">
    <property type="entry name" value="CCP_MauG"/>
    <property type="match status" value="1"/>
</dbReference>
<evidence type="ECO:0000256" key="2">
    <source>
        <dbReference type="ARBA" id="ARBA00022617"/>
    </source>
</evidence>
<evidence type="ECO:0000313" key="10">
    <source>
        <dbReference type="Proteomes" id="UP000318081"/>
    </source>
</evidence>
<dbReference type="PROSITE" id="PS51007">
    <property type="entry name" value="CYTC"/>
    <property type="match status" value="1"/>
</dbReference>
<dbReference type="EMBL" id="CP036432">
    <property type="protein sequence ID" value="QDV84332.1"/>
    <property type="molecule type" value="Genomic_DNA"/>
</dbReference>
<reference evidence="9 10" key="1">
    <citation type="submission" date="2019-02" db="EMBL/GenBank/DDBJ databases">
        <title>Deep-cultivation of Planctomycetes and their phenomic and genomic characterization uncovers novel biology.</title>
        <authorList>
            <person name="Wiegand S."/>
            <person name="Jogler M."/>
            <person name="Boedeker C."/>
            <person name="Pinto D."/>
            <person name="Vollmers J."/>
            <person name="Rivas-Marin E."/>
            <person name="Kohn T."/>
            <person name="Peeters S.H."/>
            <person name="Heuer A."/>
            <person name="Rast P."/>
            <person name="Oberbeckmann S."/>
            <person name="Bunk B."/>
            <person name="Jeske O."/>
            <person name="Meyerdierks A."/>
            <person name="Storesund J.E."/>
            <person name="Kallscheuer N."/>
            <person name="Luecker S."/>
            <person name="Lage O.M."/>
            <person name="Pohl T."/>
            <person name="Merkel B.J."/>
            <person name="Hornburger P."/>
            <person name="Mueller R.-W."/>
            <person name="Bruemmer F."/>
            <person name="Labrenz M."/>
            <person name="Spormann A.M."/>
            <person name="Op den Camp H."/>
            <person name="Overmann J."/>
            <person name="Amann R."/>
            <person name="Jetten M.S.M."/>
            <person name="Mascher T."/>
            <person name="Medema M.H."/>
            <person name="Devos D.P."/>
            <person name="Kaster A.-K."/>
            <person name="Ovreas L."/>
            <person name="Rohde M."/>
            <person name="Galperin M.Y."/>
            <person name="Jogler C."/>
        </authorList>
    </citation>
    <scope>NUCLEOTIDE SEQUENCE [LARGE SCALE GENOMIC DNA]</scope>
    <source>
        <strain evidence="9 10">TBK1r</strain>
    </source>
</reference>
<sequence>MGRVGQWWRECLWVEWCWAAGAGIVLPPSFCHFSLRVVLNDAERFGLSVQPLIMNLLVAVLLPVWMCFAAAADDAGGSPASAPQRKLDLPATPYRYSDLDVPAAIADQLRRLDNTPADNPLTDHGATLGRVLFYDKTLSANGTTSCATCHEQQHAFSDPRAKSIGFRGEAVSRNSMSLVNLRFYARDRFFWDERASSLETQVLMPIENPLEMGHTLEALVQQLADDPIYTPLFANAFGDPAITKDRIAKALAQFVRSIVSFRSRYDLGLQQVKSPKDDFPSFSDQENLGKRQFFGRARCAECHLPDHDDVGLKQWAIFQLSEPGNNGIDSDGPDVDAGVGSQSGRMQDRGKFKPSSLRNIAQTGPYMHDGRFVTLDQVIEHYNWSVRPHANLDPRLADFAANGLALPEVPKVALAAFLATLTDQTLLTDPKFSDPFVAQP</sequence>
<dbReference type="InterPro" id="IPR051395">
    <property type="entry name" value="Cytochrome_c_Peroxidase/MauG"/>
</dbReference>
<name>A0ABX5XRR7_9BACT</name>
<feature type="domain" description="Cytochrome c" evidence="8">
    <location>
        <begin position="284"/>
        <end position="422"/>
    </location>
</feature>
<dbReference type="InterPro" id="IPR009056">
    <property type="entry name" value="Cyt_c-like_dom"/>
</dbReference>
<dbReference type="InterPro" id="IPR036909">
    <property type="entry name" value="Cyt_c-like_dom_sf"/>
</dbReference>
<keyword evidence="9" id="KW-0575">Peroxidase</keyword>
<dbReference type="GO" id="GO:0004130">
    <property type="term" value="F:cytochrome-c peroxidase activity"/>
    <property type="evidence" value="ECO:0007669"/>
    <property type="project" value="UniProtKB-EC"/>
</dbReference>
<keyword evidence="4" id="KW-0732">Signal</keyword>
<evidence type="ECO:0000256" key="5">
    <source>
        <dbReference type="ARBA" id="ARBA00023002"/>
    </source>
</evidence>
<proteinExistence type="predicted"/>
<keyword evidence="3 7" id="KW-0479">Metal-binding</keyword>
<dbReference type="PANTHER" id="PTHR30600:SF10">
    <property type="entry name" value="BLL6722 PROTEIN"/>
    <property type="match status" value="1"/>
</dbReference>
<evidence type="ECO:0000259" key="8">
    <source>
        <dbReference type="PROSITE" id="PS51007"/>
    </source>
</evidence>
<keyword evidence="2 7" id="KW-0349">Heme</keyword>
<protein>
    <submittedName>
        <fullName evidence="9">Cytochrome c551 peroxidase</fullName>
        <ecNumber evidence="9">1.11.1.5</ecNumber>
    </submittedName>
</protein>
<dbReference type="InterPro" id="IPR004852">
    <property type="entry name" value="Di-haem_cyt_c_peroxidsae"/>
</dbReference>
<evidence type="ECO:0000313" key="9">
    <source>
        <dbReference type="EMBL" id="QDV84332.1"/>
    </source>
</evidence>
<organism evidence="9 10">
    <name type="scientific">Stieleria magnilauensis</name>
    <dbReference type="NCBI Taxonomy" id="2527963"/>
    <lineage>
        <taxon>Bacteria</taxon>
        <taxon>Pseudomonadati</taxon>
        <taxon>Planctomycetota</taxon>
        <taxon>Planctomycetia</taxon>
        <taxon>Pirellulales</taxon>
        <taxon>Pirellulaceae</taxon>
        <taxon>Stieleria</taxon>
    </lineage>
</organism>
<dbReference type="Proteomes" id="UP000318081">
    <property type="component" value="Chromosome"/>
</dbReference>
<evidence type="ECO:0000256" key="6">
    <source>
        <dbReference type="ARBA" id="ARBA00023004"/>
    </source>
</evidence>
<keyword evidence="5 9" id="KW-0560">Oxidoreductase</keyword>
<dbReference type="PANTHER" id="PTHR30600">
    <property type="entry name" value="CYTOCHROME C PEROXIDASE-RELATED"/>
    <property type="match status" value="1"/>
</dbReference>
<evidence type="ECO:0000256" key="7">
    <source>
        <dbReference type="PROSITE-ProRule" id="PRU00433"/>
    </source>
</evidence>
<gene>
    <name evidence="9" type="primary">ccp_2</name>
    <name evidence="9" type="ORF">TBK1r_32770</name>
</gene>
<keyword evidence="10" id="KW-1185">Reference proteome</keyword>
<dbReference type="EC" id="1.11.1.5" evidence="9"/>
<evidence type="ECO:0000256" key="3">
    <source>
        <dbReference type="ARBA" id="ARBA00022723"/>
    </source>
</evidence>
<comment type="subcellular location">
    <subcellularLocation>
        <location evidence="1">Cell envelope</location>
    </subcellularLocation>
</comment>
<evidence type="ECO:0000256" key="1">
    <source>
        <dbReference type="ARBA" id="ARBA00004196"/>
    </source>
</evidence>